<protein>
    <recommendedName>
        <fullName evidence="2">DUF4097 domain-containing protein</fullName>
    </recommendedName>
</protein>
<evidence type="ECO:0000259" key="2">
    <source>
        <dbReference type="Pfam" id="PF13349"/>
    </source>
</evidence>
<proteinExistence type="predicted"/>
<evidence type="ECO:0000256" key="1">
    <source>
        <dbReference type="SAM" id="SignalP"/>
    </source>
</evidence>
<keyword evidence="1" id="KW-0732">Signal</keyword>
<accession>A0ABQ3BVP4</accession>
<dbReference type="RefSeq" id="WP_189446970.1">
    <property type="nucleotide sequence ID" value="NZ_BMXY01000001.1"/>
</dbReference>
<dbReference type="EMBL" id="BMXY01000001">
    <property type="protein sequence ID" value="GGZ56119.1"/>
    <property type="molecule type" value="Genomic_DNA"/>
</dbReference>
<evidence type="ECO:0000313" key="4">
    <source>
        <dbReference type="Proteomes" id="UP000643403"/>
    </source>
</evidence>
<evidence type="ECO:0000313" key="3">
    <source>
        <dbReference type="EMBL" id="GGZ56119.1"/>
    </source>
</evidence>
<name>A0ABQ3BVP4_9GAMM</name>
<organism evidence="3 4">
    <name type="scientific">Cognatilysobacter xinjiangensis</name>
    <dbReference type="NCBI Taxonomy" id="546892"/>
    <lineage>
        <taxon>Bacteria</taxon>
        <taxon>Pseudomonadati</taxon>
        <taxon>Pseudomonadota</taxon>
        <taxon>Gammaproteobacteria</taxon>
        <taxon>Lysobacterales</taxon>
        <taxon>Lysobacteraceae</taxon>
        <taxon>Cognatilysobacter</taxon>
    </lineage>
</organism>
<feature type="domain" description="DUF4097" evidence="2">
    <location>
        <begin position="40"/>
        <end position="303"/>
    </location>
</feature>
<dbReference type="Proteomes" id="UP000643403">
    <property type="component" value="Unassembled WGS sequence"/>
</dbReference>
<reference evidence="4" key="1">
    <citation type="journal article" date="2019" name="Int. J. Syst. Evol. Microbiol.">
        <title>The Global Catalogue of Microorganisms (GCM) 10K type strain sequencing project: providing services to taxonomists for standard genome sequencing and annotation.</title>
        <authorList>
            <consortium name="The Broad Institute Genomics Platform"/>
            <consortium name="The Broad Institute Genome Sequencing Center for Infectious Disease"/>
            <person name="Wu L."/>
            <person name="Ma J."/>
        </authorList>
    </citation>
    <scope>NUCLEOTIDE SEQUENCE [LARGE SCALE GENOMIC DNA]</scope>
    <source>
        <strain evidence="4">KCTC 22558</strain>
    </source>
</reference>
<keyword evidence="4" id="KW-1185">Reference proteome</keyword>
<gene>
    <name evidence="3" type="ORF">GCM10008101_06920</name>
</gene>
<feature type="chain" id="PRO_5046692672" description="DUF4097 domain-containing protein" evidence="1">
    <location>
        <begin position="25"/>
        <end position="306"/>
    </location>
</feature>
<dbReference type="Pfam" id="PF13349">
    <property type="entry name" value="DUF4097"/>
    <property type="match status" value="1"/>
</dbReference>
<dbReference type="InterPro" id="IPR025164">
    <property type="entry name" value="Toastrack_DUF4097"/>
</dbReference>
<sequence length="306" mass="32478">MKTVHVTSLALAAAVAFAAAPAFAATPINQSRPLDPRGRVEIENMKGTIEVRAWDRAEVKIEGMLGEGVEKLEIEGDGRELSISVRYPQSRGLRILGNRKQAEPTVLKLMVPRRADLDISAVSADVLAWGVAPSQLSVDNVSGRTTIAGAADNVDIDSVSGDVEVTVNRANVNIESVSGTIRLSGRLGREVSVESVSGDVAVNVLDTAIERFEGNSVSGDLDVRTALAPQARVKLETVSGDVQLRLPRTVSAEIRGESFSGTLRAPGARVERPEHGPGSNFRQRYGSGSADVSIETFSGDADVRLE</sequence>
<feature type="signal peptide" evidence="1">
    <location>
        <begin position="1"/>
        <end position="24"/>
    </location>
</feature>
<comment type="caution">
    <text evidence="3">The sequence shown here is derived from an EMBL/GenBank/DDBJ whole genome shotgun (WGS) entry which is preliminary data.</text>
</comment>